<evidence type="ECO:0000259" key="1">
    <source>
        <dbReference type="SMART" id="SM00928"/>
    </source>
</evidence>
<dbReference type="PANTHER" id="PTHR42783:SF3">
    <property type="entry name" value="GLUTAMATE SYNTHASE [NADPH] SMALL CHAIN-RELATED"/>
    <property type="match status" value="1"/>
</dbReference>
<gene>
    <name evidence="2" type="ORF">JonanDRAFT_0872</name>
</gene>
<dbReference type="OrthoDB" id="9761899at2"/>
<dbReference type="eggNOG" id="COG1894">
    <property type="taxonomic scope" value="Bacteria"/>
</dbReference>
<dbReference type="GO" id="GO:0016491">
    <property type="term" value="F:oxidoreductase activity"/>
    <property type="evidence" value="ECO:0007669"/>
    <property type="project" value="InterPro"/>
</dbReference>
<dbReference type="InterPro" id="IPR036188">
    <property type="entry name" value="FAD/NAD-bd_sf"/>
</dbReference>
<reference evidence="2 3" key="1">
    <citation type="submission" date="2011-11" db="EMBL/GenBank/DDBJ databases">
        <title>The Noncontiguous Finished genome of Jonquetella anthropi DSM 22815.</title>
        <authorList>
            <consortium name="US DOE Joint Genome Institute (JGI-PGF)"/>
            <person name="Lucas S."/>
            <person name="Copeland A."/>
            <person name="Lapidus A."/>
            <person name="Glavina del Rio T."/>
            <person name="Dalin E."/>
            <person name="Tice H."/>
            <person name="Bruce D."/>
            <person name="Goodwin L."/>
            <person name="Pitluck S."/>
            <person name="Peters L."/>
            <person name="Mikhailova N."/>
            <person name="Held B."/>
            <person name="Kyrpides N."/>
            <person name="Mavromatis K."/>
            <person name="Ivanova N."/>
            <person name="Markowitz V."/>
            <person name="Cheng J.-F."/>
            <person name="Hugenholtz P."/>
            <person name="Woyke T."/>
            <person name="Wu D."/>
            <person name="Gronow S."/>
            <person name="Wellnitz S."/>
            <person name="Brambilla E."/>
            <person name="Klenk H.-P."/>
            <person name="Eisen J.A."/>
        </authorList>
    </citation>
    <scope>NUCLEOTIDE SEQUENCE [LARGE SCALE GENOMIC DNA]</scope>
    <source>
        <strain evidence="2 3">DSM 22815</strain>
    </source>
</reference>
<dbReference type="PRINTS" id="PR00419">
    <property type="entry name" value="ADXRDTASE"/>
</dbReference>
<dbReference type="InterPro" id="IPR019575">
    <property type="entry name" value="Nuop51_4Fe4S-bd"/>
</dbReference>
<dbReference type="Proteomes" id="UP000003806">
    <property type="component" value="Chromosome"/>
</dbReference>
<organism evidence="2 3">
    <name type="scientific">Jonquetella anthropi DSM 22815</name>
    <dbReference type="NCBI Taxonomy" id="885272"/>
    <lineage>
        <taxon>Bacteria</taxon>
        <taxon>Thermotogati</taxon>
        <taxon>Synergistota</taxon>
        <taxon>Synergistia</taxon>
        <taxon>Synergistales</taxon>
        <taxon>Dethiosulfovibrionaceae</taxon>
        <taxon>Jonquetella</taxon>
    </lineage>
</organism>
<dbReference type="InterPro" id="IPR023753">
    <property type="entry name" value="FAD/NAD-binding_dom"/>
</dbReference>
<name>H0UKN7_9BACT</name>
<proteinExistence type="predicted"/>
<dbReference type="InterPro" id="IPR028261">
    <property type="entry name" value="DPD_II"/>
</dbReference>
<dbReference type="InterPro" id="IPR037207">
    <property type="entry name" value="Nuop51_4Fe4S-bd_sf"/>
</dbReference>
<dbReference type="Pfam" id="PF10589">
    <property type="entry name" value="NADH_4Fe-4S"/>
    <property type="match status" value="1"/>
</dbReference>
<evidence type="ECO:0000313" key="3">
    <source>
        <dbReference type="Proteomes" id="UP000003806"/>
    </source>
</evidence>
<dbReference type="HOGENOM" id="CLU_000422_3_4_0"/>
<keyword evidence="3" id="KW-1185">Reference proteome</keyword>
<dbReference type="RefSeq" id="WP_008522933.1">
    <property type="nucleotide sequence ID" value="NZ_CM001376.1"/>
</dbReference>
<dbReference type="SUPFAM" id="SSF46548">
    <property type="entry name" value="alpha-helical ferredoxin"/>
    <property type="match status" value="2"/>
</dbReference>
<dbReference type="SUPFAM" id="SSF140490">
    <property type="entry name" value="Nqo1C-terminal domain-like"/>
    <property type="match status" value="1"/>
</dbReference>
<dbReference type="Gene3D" id="3.50.50.60">
    <property type="entry name" value="FAD/NAD(P)-binding domain"/>
    <property type="match status" value="2"/>
</dbReference>
<dbReference type="STRING" id="885272.JonanDRAFT_0872"/>
<dbReference type="InterPro" id="IPR009051">
    <property type="entry name" value="Helical_ferredxn"/>
</dbReference>
<dbReference type="AlphaFoldDB" id="H0UKN7"/>
<dbReference type="Pfam" id="PF07992">
    <property type="entry name" value="Pyr_redox_2"/>
    <property type="match status" value="1"/>
</dbReference>
<evidence type="ECO:0000313" key="2">
    <source>
        <dbReference type="EMBL" id="EHM13246.1"/>
    </source>
</evidence>
<dbReference type="GO" id="GO:0051539">
    <property type="term" value="F:4 iron, 4 sulfur cluster binding"/>
    <property type="evidence" value="ECO:0007669"/>
    <property type="project" value="InterPro"/>
</dbReference>
<accession>H0UKN7</accession>
<sequence>MSRLSIVTKDQAEVTVEGLYKDMERRIQASPPGLCPVDLAVSFLHICHSQSCGKCTPCRVGLNRLQDLINAVLSGKVQLDALQTIETMAESIYLSSDCAIGQEAARMVLMGVRGFREDYEEHVVHGRCLRTQNQPVPCVCLCPAHVDIPGYLALIHAGRYSEAVQLIRKDNPLPAVCGMICEHPCETRCRRTMVDNPINIRGLKRYAVEHEGEIRVPERMPLTGKKVAVVGGGPGGLSAAYYLSLMGHDVTIYEQRKKLGGMLRYGIPAYRLPREVLDKEIAGILSTGIHVKTEISIGNDFSIKDLHDHYDALYVAIGAHIDKKLGIESEETEGVISAVEMLRAIGDDNYPDFTGMNVVVVGGGNVAMDVARSAVRCNAKSVKLVYRRRKEDMTALPEEVEGAIADGVEIVELHAPLHIIKDKDNKLVSLSAQPQIIGEFKGGRPSPVNADVPEVFFPCDRLLVAIGQGIESRKFGEYGMPIKRGAIECLDTSGVKDTRGIFAGGDCVTGPATVIRAIAAGKVAAANIDEYLGFNHVIESTIEVPQVRFDDHTTCGRVNMAERPAAERVHDFKLMELPMTDEEAFQESGRCLRCDHFGYGVFKGGRIRQW</sequence>
<dbReference type="eggNOG" id="COG0493">
    <property type="taxonomic scope" value="Bacteria"/>
</dbReference>
<feature type="domain" description="NADH-ubiquinone oxidoreductase 51kDa subunit iron-sulphur binding" evidence="1">
    <location>
        <begin position="37"/>
        <end position="82"/>
    </location>
</feature>
<dbReference type="Pfam" id="PF14691">
    <property type="entry name" value="Fer4_20"/>
    <property type="match status" value="1"/>
</dbReference>
<dbReference type="SUPFAM" id="SSF51971">
    <property type="entry name" value="Nucleotide-binding domain"/>
    <property type="match status" value="1"/>
</dbReference>
<dbReference type="Gene3D" id="1.10.1060.10">
    <property type="entry name" value="Alpha-helical ferredoxin"/>
    <property type="match status" value="1"/>
</dbReference>
<dbReference type="SMART" id="SM00928">
    <property type="entry name" value="NADH_4Fe-4S"/>
    <property type="match status" value="1"/>
</dbReference>
<dbReference type="PANTHER" id="PTHR42783">
    <property type="entry name" value="GLUTAMATE SYNTHASE [NADPH] SMALL CHAIN"/>
    <property type="match status" value="1"/>
</dbReference>
<dbReference type="NCBIfam" id="NF009410">
    <property type="entry name" value="PRK12771.1"/>
    <property type="match status" value="1"/>
</dbReference>
<dbReference type="EMBL" id="CM001376">
    <property type="protein sequence ID" value="EHM13246.1"/>
    <property type="molecule type" value="Genomic_DNA"/>
</dbReference>
<protein>
    <submittedName>
        <fullName evidence="2">NADPH-dependent glutamate synthase beta chain-like oxidoreductase</fullName>
    </submittedName>
</protein>